<dbReference type="EMBL" id="BMGT01000003">
    <property type="protein sequence ID" value="GGG85669.1"/>
    <property type="molecule type" value="Genomic_DNA"/>
</dbReference>
<evidence type="ECO:0000313" key="3">
    <source>
        <dbReference type="EMBL" id="GGG85669.1"/>
    </source>
</evidence>
<keyword evidence="4" id="KW-1185">Reference proteome</keyword>
<evidence type="ECO:0000313" key="4">
    <source>
        <dbReference type="Proteomes" id="UP000647241"/>
    </source>
</evidence>
<dbReference type="Pfam" id="PF04773">
    <property type="entry name" value="FecR"/>
    <property type="match status" value="1"/>
</dbReference>
<feature type="domain" description="FecR protein" evidence="2">
    <location>
        <begin position="67"/>
        <end position="156"/>
    </location>
</feature>
<comment type="caution">
    <text evidence="3">The sequence shown here is derived from an EMBL/GenBank/DDBJ whole genome shotgun (WGS) entry which is preliminary data.</text>
</comment>
<name>A0A917M8C8_9BACT</name>
<evidence type="ECO:0000259" key="2">
    <source>
        <dbReference type="Pfam" id="PF04773"/>
    </source>
</evidence>
<sequence length="339" mass="36130">MSTPNFKALLVLSLATLCAPAFGQYGQNANPASPGTLNYVEGQASIEGHQLSRRSVGRTEMQPGQVIATANGKAEILLTPGIFLRLGDDSTVQMVSPDLTHTEVRLERGNASVEVDQIYKQNTVLIDLPNGQTQLLQHGLYGFDANNSIVRVFDGKAAVYPGQNLQTNIKPVEVKGGRQLVLNGEAIKPQRFDKDQAKNDDLYKWSSLRSAYLGDANIDLASSYAGYGGFTPGWYWAGGPFGYTWLPGDGMFWNPFGFGFYSPYYIYGGGFVYRRPGFYGYRGNYGYSHPHPGPVRGDNGHVVAHPSGGYQGGGGGFRGGSAGGGGGFHGGGGGGGGHR</sequence>
<dbReference type="RefSeq" id="WP_188555145.1">
    <property type="nucleotide sequence ID" value="NZ_BMGT01000003.1"/>
</dbReference>
<reference evidence="3" key="1">
    <citation type="journal article" date="2014" name="Int. J. Syst. Evol. Microbiol.">
        <title>Complete genome sequence of Corynebacterium casei LMG S-19264T (=DSM 44701T), isolated from a smear-ripened cheese.</title>
        <authorList>
            <consortium name="US DOE Joint Genome Institute (JGI-PGF)"/>
            <person name="Walter F."/>
            <person name="Albersmeier A."/>
            <person name="Kalinowski J."/>
            <person name="Ruckert C."/>
        </authorList>
    </citation>
    <scope>NUCLEOTIDE SEQUENCE</scope>
    <source>
        <strain evidence="3">CGMCC 1.12997</strain>
    </source>
</reference>
<evidence type="ECO:0000256" key="1">
    <source>
        <dbReference type="SAM" id="SignalP"/>
    </source>
</evidence>
<gene>
    <name evidence="3" type="ORF">GCM10011585_31950</name>
</gene>
<feature type="signal peptide" evidence="1">
    <location>
        <begin position="1"/>
        <end position="23"/>
    </location>
</feature>
<feature type="chain" id="PRO_5037680466" description="FecR protein domain-containing protein" evidence="1">
    <location>
        <begin position="24"/>
        <end position="339"/>
    </location>
</feature>
<dbReference type="Proteomes" id="UP000647241">
    <property type="component" value="Unassembled WGS sequence"/>
</dbReference>
<reference evidence="3" key="2">
    <citation type="submission" date="2020-09" db="EMBL/GenBank/DDBJ databases">
        <authorList>
            <person name="Sun Q."/>
            <person name="Zhou Y."/>
        </authorList>
    </citation>
    <scope>NUCLEOTIDE SEQUENCE</scope>
    <source>
        <strain evidence="3">CGMCC 1.12997</strain>
    </source>
</reference>
<keyword evidence="1" id="KW-0732">Signal</keyword>
<dbReference type="AlphaFoldDB" id="A0A917M8C8"/>
<dbReference type="InterPro" id="IPR006860">
    <property type="entry name" value="FecR"/>
</dbReference>
<proteinExistence type="predicted"/>
<protein>
    <recommendedName>
        <fullName evidence="2">FecR protein domain-containing protein</fullName>
    </recommendedName>
</protein>
<accession>A0A917M8C8</accession>
<organism evidence="3 4">
    <name type="scientific">Edaphobacter dinghuensis</name>
    <dbReference type="NCBI Taxonomy" id="1560005"/>
    <lineage>
        <taxon>Bacteria</taxon>
        <taxon>Pseudomonadati</taxon>
        <taxon>Acidobacteriota</taxon>
        <taxon>Terriglobia</taxon>
        <taxon>Terriglobales</taxon>
        <taxon>Acidobacteriaceae</taxon>
        <taxon>Edaphobacter</taxon>
    </lineage>
</organism>